<comment type="caution">
    <text evidence="6">The sequence shown here is derived from an EMBL/GenBank/DDBJ whole genome shotgun (WGS) entry which is preliminary data.</text>
</comment>
<feature type="modified residue" description="N6-(pyridoxal phosphate)lysine" evidence="4">
    <location>
        <position position="186"/>
    </location>
</feature>
<comment type="similarity">
    <text evidence="2 5">Belongs to the DegT/DnrJ/EryC1 family.</text>
</comment>
<evidence type="ECO:0000256" key="5">
    <source>
        <dbReference type="RuleBase" id="RU004508"/>
    </source>
</evidence>
<dbReference type="InterPro" id="IPR015421">
    <property type="entry name" value="PyrdxlP-dep_Trfase_major"/>
</dbReference>
<evidence type="ECO:0000313" key="7">
    <source>
        <dbReference type="Proteomes" id="UP000054858"/>
    </source>
</evidence>
<dbReference type="AlphaFoldDB" id="A0A0W0X130"/>
<proteinExistence type="inferred from homology"/>
<dbReference type="Gene3D" id="3.40.640.10">
    <property type="entry name" value="Type I PLP-dependent aspartate aminotransferase-like (Major domain)"/>
    <property type="match status" value="1"/>
</dbReference>
<dbReference type="PANTHER" id="PTHR30244:SF34">
    <property type="entry name" value="DTDP-4-AMINO-4,6-DIDEOXYGALACTOSE TRANSAMINASE"/>
    <property type="match status" value="1"/>
</dbReference>
<dbReference type="InterPro" id="IPR015422">
    <property type="entry name" value="PyrdxlP-dep_Trfase_small"/>
</dbReference>
<dbReference type="SUPFAM" id="SSF53383">
    <property type="entry name" value="PLP-dependent transferases"/>
    <property type="match status" value="1"/>
</dbReference>
<dbReference type="InterPro" id="IPR015424">
    <property type="entry name" value="PyrdxlP-dep_Trfase"/>
</dbReference>
<dbReference type="PIRSF" id="PIRSF000390">
    <property type="entry name" value="PLP_StrS"/>
    <property type="match status" value="1"/>
</dbReference>
<accession>A0A0W0X130</accession>
<sequence>MQKDKPFIKVAAPQINDQDINAAITALKSEHLTSGPIVTEFEKQFAHYCGTEYAVAVSNGTAAIHAALAAAGIGPGDEVIVPALTFFSTATAVIHQGAVPIFADISVDNYCLDPEDVIKRITPRTKAIIPVHYFGHAAEMDALMEIAHQHNLFVIEDCAQAHGTEYKHKKVGSIGHFGAFSMFATKHMTTAGEGGMILTNNTQHAEYMKKFRSHGLEGRNDHVILGYNYRLPEFAGAVGLTQLARLDEMNAARIKVCEQLIAAIKDIEWLTVPNIPKHVKHTYFWCHIGIDEEKLGMRTKALIQKLQEEEIEVRHRYEVPLYKQPLLNQNLPAILKLSAGENLMDYGRQYLPNVEKLAGKVIGLPNRPDLTHEEISRIAYVLRSIK</sequence>
<dbReference type="InterPro" id="IPR000653">
    <property type="entry name" value="DegT/StrS_aminotransferase"/>
</dbReference>
<dbReference type="Proteomes" id="UP000054858">
    <property type="component" value="Unassembled WGS sequence"/>
</dbReference>
<evidence type="ECO:0000256" key="3">
    <source>
        <dbReference type="PIRSR" id="PIRSR000390-1"/>
    </source>
</evidence>
<name>A0A0W0X130_9GAMM</name>
<dbReference type="GO" id="GO:0030170">
    <property type="term" value="F:pyridoxal phosphate binding"/>
    <property type="evidence" value="ECO:0007669"/>
    <property type="project" value="TreeGrafter"/>
</dbReference>
<dbReference type="PATRIC" id="fig|29423.5.peg.2052"/>
<dbReference type="RefSeq" id="WP_042238585.1">
    <property type="nucleotide sequence ID" value="NZ_LCUA01000003.1"/>
</dbReference>
<feature type="active site" description="Proton acceptor" evidence="3">
    <location>
        <position position="186"/>
    </location>
</feature>
<evidence type="ECO:0000313" key="6">
    <source>
        <dbReference type="EMBL" id="KTD38279.1"/>
    </source>
</evidence>
<dbReference type="GO" id="GO:0008483">
    <property type="term" value="F:transaminase activity"/>
    <property type="evidence" value="ECO:0007669"/>
    <property type="project" value="TreeGrafter"/>
</dbReference>
<reference evidence="6 7" key="1">
    <citation type="submission" date="2015-11" db="EMBL/GenBank/DDBJ databases">
        <title>Genomic analysis of 38 Legionella species identifies large and diverse effector repertoires.</title>
        <authorList>
            <person name="Burstein D."/>
            <person name="Amaro F."/>
            <person name="Zusman T."/>
            <person name="Lifshitz Z."/>
            <person name="Cohen O."/>
            <person name="Gilbert J.A."/>
            <person name="Pupko T."/>
            <person name="Shuman H.A."/>
            <person name="Segal G."/>
        </authorList>
    </citation>
    <scope>NUCLEOTIDE SEQUENCE [LARGE SCALE GENOMIC DNA]</scope>
    <source>
        <strain evidence="6 7">Oak Ridge-10</strain>
    </source>
</reference>
<evidence type="ECO:0000256" key="4">
    <source>
        <dbReference type="PIRSR" id="PIRSR000390-2"/>
    </source>
</evidence>
<dbReference type="GO" id="GO:0000271">
    <property type="term" value="P:polysaccharide biosynthetic process"/>
    <property type="evidence" value="ECO:0007669"/>
    <property type="project" value="TreeGrafter"/>
</dbReference>
<dbReference type="Pfam" id="PF01041">
    <property type="entry name" value="DegT_DnrJ_EryC1"/>
    <property type="match status" value="1"/>
</dbReference>
<dbReference type="EMBL" id="LNYP01000029">
    <property type="protein sequence ID" value="KTD38279.1"/>
    <property type="molecule type" value="Genomic_DNA"/>
</dbReference>
<protein>
    <submittedName>
        <fullName evidence="6">Cell wall biosynthesis regulatory pyridoxal phosphate-dependent protein</fullName>
    </submittedName>
</protein>
<keyword evidence="1 4" id="KW-0663">Pyridoxal phosphate</keyword>
<dbReference type="Gene3D" id="3.90.1150.10">
    <property type="entry name" value="Aspartate Aminotransferase, domain 1"/>
    <property type="match status" value="1"/>
</dbReference>
<dbReference type="CDD" id="cd00616">
    <property type="entry name" value="AHBA_syn"/>
    <property type="match status" value="1"/>
</dbReference>
<evidence type="ECO:0000256" key="2">
    <source>
        <dbReference type="ARBA" id="ARBA00037999"/>
    </source>
</evidence>
<evidence type="ECO:0000256" key="1">
    <source>
        <dbReference type="ARBA" id="ARBA00022898"/>
    </source>
</evidence>
<organism evidence="6 7">
    <name type="scientific">Legionella oakridgensis</name>
    <dbReference type="NCBI Taxonomy" id="29423"/>
    <lineage>
        <taxon>Bacteria</taxon>
        <taxon>Pseudomonadati</taxon>
        <taxon>Pseudomonadota</taxon>
        <taxon>Gammaproteobacteria</taxon>
        <taxon>Legionellales</taxon>
        <taxon>Legionellaceae</taxon>
        <taxon>Legionella</taxon>
    </lineage>
</organism>
<dbReference type="PANTHER" id="PTHR30244">
    <property type="entry name" value="TRANSAMINASE"/>
    <property type="match status" value="1"/>
</dbReference>
<gene>
    <name evidence="6" type="primary">yvfE</name>
    <name evidence="6" type="ORF">Loak_1955</name>
</gene>